<gene>
    <name evidence="4" type="ORF">PEBR_42686</name>
</gene>
<dbReference type="GO" id="GO:0008270">
    <property type="term" value="F:zinc ion binding"/>
    <property type="evidence" value="ECO:0007669"/>
    <property type="project" value="UniProtKB-KW"/>
</dbReference>
<feature type="compositionally biased region" description="Basic and acidic residues" evidence="2">
    <location>
        <begin position="11"/>
        <end position="23"/>
    </location>
</feature>
<dbReference type="PROSITE" id="PS00028">
    <property type="entry name" value="ZINC_FINGER_C2H2_1"/>
    <property type="match status" value="1"/>
</dbReference>
<dbReference type="SUPFAM" id="SSF57667">
    <property type="entry name" value="beta-beta-alpha zinc fingers"/>
    <property type="match status" value="1"/>
</dbReference>
<proteinExistence type="predicted"/>
<evidence type="ECO:0000313" key="5">
    <source>
        <dbReference type="Proteomes" id="UP000190744"/>
    </source>
</evidence>
<dbReference type="SMART" id="SM00355">
    <property type="entry name" value="ZnF_C2H2"/>
    <property type="match status" value="3"/>
</dbReference>
<dbReference type="Gene3D" id="3.30.160.60">
    <property type="entry name" value="Classic Zinc Finger"/>
    <property type="match status" value="1"/>
</dbReference>
<name>A0A1S9R8Z8_PENBI</name>
<dbReference type="Proteomes" id="UP000190744">
    <property type="component" value="Unassembled WGS sequence"/>
</dbReference>
<reference evidence="5" key="1">
    <citation type="submission" date="2015-09" db="EMBL/GenBank/DDBJ databases">
        <authorList>
            <person name="Fill T.P."/>
            <person name="Baretta J.F."/>
            <person name="de Almeida L.G."/>
            <person name="Rocha M."/>
            <person name="de Souza D.H."/>
            <person name="Malavazi I."/>
            <person name="Cerdeira L.T."/>
            <person name="Hong H."/>
            <person name="Samborskyy M."/>
            <person name="de Vasconcelos A.T."/>
            <person name="Leadlay P."/>
            <person name="Rodrigues-Filho E."/>
        </authorList>
    </citation>
    <scope>NUCLEOTIDE SEQUENCE [LARGE SCALE GENOMIC DNA]</scope>
    <source>
        <strain evidence="5">LaBioMMi 136</strain>
    </source>
</reference>
<dbReference type="InterPro" id="IPR013087">
    <property type="entry name" value="Znf_C2H2_type"/>
</dbReference>
<dbReference type="EMBL" id="LJBN01000247">
    <property type="protein sequence ID" value="OOQ81528.1"/>
    <property type="molecule type" value="Genomic_DNA"/>
</dbReference>
<accession>A0A1S9R8Z8</accession>
<organism evidence="4 5">
    <name type="scientific">Penicillium brasilianum</name>
    <dbReference type="NCBI Taxonomy" id="104259"/>
    <lineage>
        <taxon>Eukaryota</taxon>
        <taxon>Fungi</taxon>
        <taxon>Dikarya</taxon>
        <taxon>Ascomycota</taxon>
        <taxon>Pezizomycotina</taxon>
        <taxon>Eurotiomycetes</taxon>
        <taxon>Eurotiomycetidae</taxon>
        <taxon>Eurotiales</taxon>
        <taxon>Aspergillaceae</taxon>
        <taxon>Penicillium</taxon>
    </lineage>
</organism>
<feature type="region of interest" description="Disordered" evidence="2">
    <location>
        <begin position="73"/>
        <end position="115"/>
    </location>
</feature>
<keyword evidence="1" id="KW-0862">Zinc</keyword>
<keyword evidence="1" id="KW-0863">Zinc-finger</keyword>
<dbReference type="PROSITE" id="PS50157">
    <property type="entry name" value="ZINC_FINGER_C2H2_2"/>
    <property type="match status" value="2"/>
</dbReference>
<comment type="caution">
    <text evidence="4">The sequence shown here is derived from an EMBL/GenBank/DDBJ whole genome shotgun (WGS) entry which is preliminary data.</text>
</comment>
<evidence type="ECO:0000256" key="1">
    <source>
        <dbReference type="PROSITE-ProRule" id="PRU00042"/>
    </source>
</evidence>
<evidence type="ECO:0000256" key="2">
    <source>
        <dbReference type="SAM" id="MobiDB-lite"/>
    </source>
</evidence>
<dbReference type="AlphaFoldDB" id="A0A1S9R8Z8"/>
<feature type="region of interest" description="Disordered" evidence="2">
    <location>
        <begin position="1"/>
        <end position="23"/>
    </location>
</feature>
<keyword evidence="1" id="KW-0479">Metal-binding</keyword>
<evidence type="ECO:0000259" key="3">
    <source>
        <dbReference type="PROSITE" id="PS50157"/>
    </source>
</evidence>
<protein>
    <recommendedName>
        <fullName evidence="3">C2H2-type domain-containing protein</fullName>
    </recommendedName>
</protein>
<sequence>MMDYASVKQALESHARQRNTDPDMTRAIDKWKCPEPNCGKAFPEYDTYYAHRSIHIGESTQFRCSHCNQAFTRKDTRDRHQNKTCLKRPGQDESLPAAKRPKAARGSLPTKILKGMPRNSDGSTDYYGLNAEQIQAMSRLEFDPDVLSSLPMSHEKCDVIYKGELYYRWPGCKIVTKYASTSKLRVHYANSHCYEFPGFISRTLDKRSQQKHIEGFLWLTKAAYMEWRMPERNLIPRRSRGPTVAGETDCETPIISYQVMDRSTPTIKVLFEVLF</sequence>
<evidence type="ECO:0000313" key="4">
    <source>
        <dbReference type="EMBL" id="OOQ81528.1"/>
    </source>
</evidence>
<feature type="domain" description="C2H2-type" evidence="3">
    <location>
        <begin position="31"/>
        <end position="60"/>
    </location>
</feature>
<dbReference type="InterPro" id="IPR036236">
    <property type="entry name" value="Znf_C2H2_sf"/>
</dbReference>
<feature type="domain" description="C2H2-type" evidence="3">
    <location>
        <begin position="62"/>
        <end position="89"/>
    </location>
</feature>